<keyword evidence="3" id="KW-1185">Reference proteome</keyword>
<dbReference type="HOGENOM" id="CLU_2241770_0_0_1"/>
<reference evidence="2" key="3">
    <citation type="submission" date="2015-06" db="UniProtKB">
        <authorList>
            <consortium name="EnsemblProtists"/>
        </authorList>
    </citation>
    <scope>IDENTIFICATION</scope>
</reference>
<organism evidence="1">
    <name type="scientific">Guillardia theta (strain CCMP2712)</name>
    <name type="common">Cryptophyte</name>
    <dbReference type="NCBI Taxonomy" id="905079"/>
    <lineage>
        <taxon>Eukaryota</taxon>
        <taxon>Cryptophyceae</taxon>
        <taxon>Pyrenomonadales</taxon>
        <taxon>Geminigeraceae</taxon>
        <taxon>Guillardia</taxon>
    </lineage>
</organism>
<sequence>MCIKEAFDLVDEDENGEIDRHCLNSLAVILADSGHGEVQELNAALEEINAGKDGVITKQQLIDFWSKKCATMARYRKPPRSSVQDSIELSDYILARKLWPTGKHN</sequence>
<dbReference type="AlphaFoldDB" id="L1IXL8"/>
<dbReference type="EnsemblProtists" id="EKX40976">
    <property type="protein sequence ID" value="EKX40976"/>
    <property type="gene ID" value="GUITHDRAFT_153967"/>
</dbReference>
<evidence type="ECO:0000313" key="2">
    <source>
        <dbReference type="EnsemblProtists" id="EKX40976"/>
    </source>
</evidence>
<dbReference type="Gene3D" id="1.10.238.10">
    <property type="entry name" value="EF-hand"/>
    <property type="match status" value="1"/>
</dbReference>
<reference evidence="3" key="2">
    <citation type="submission" date="2012-11" db="EMBL/GenBank/DDBJ databases">
        <authorList>
            <person name="Kuo A."/>
            <person name="Curtis B.A."/>
            <person name="Tanifuji G."/>
            <person name="Burki F."/>
            <person name="Gruber A."/>
            <person name="Irimia M."/>
            <person name="Maruyama S."/>
            <person name="Arias M.C."/>
            <person name="Ball S.G."/>
            <person name="Gile G.H."/>
            <person name="Hirakawa Y."/>
            <person name="Hopkins J.F."/>
            <person name="Rensing S.A."/>
            <person name="Schmutz J."/>
            <person name="Symeonidi A."/>
            <person name="Elias M."/>
            <person name="Eveleigh R.J."/>
            <person name="Herman E.K."/>
            <person name="Klute M.J."/>
            <person name="Nakayama T."/>
            <person name="Obornik M."/>
            <person name="Reyes-Prieto A."/>
            <person name="Armbrust E.V."/>
            <person name="Aves S.J."/>
            <person name="Beiko R.G."/>
            <person name="Coutinho P."/>
            <person name="Dacks J.B."/>
            <person name="Durnford D.G."/>
            <person name="Fast N.M."/>
            <person name="Green B.R."/>
            <person name="Grisdale C."/>
            <person name="Hempe F."/>
            <person name="Henrissat B."/>
            <person name="Hoppner M.P."/>
            <person name="Ishida K.-I."/>
            <person name="Kim E."/>
            <person name="Koreny L."/>
            <person name="Kroth P.G."/>
            <person name="Liu Y."/>
            <person name="Malik S.-B."/>
            <person name="Maier U.G."/>
            <person name="McRose D."/>
            <person name="Mock T."/>
            <person name="Neilson J.A."/>
            <person name="Onodera N.T."/>
            <person name="Poole A.M."/>
            <person name="Pritham E.J."/>
            <person name="Richards T.A."/>
            <person name="Rocap G."/>
            <person name="Roy S.W."/>
            <person name="Sarai C."/>
            <person name="Schaack S."/>
            <person name="Shirato S."/>
            <person name="Slamovits C.H."/>
            <person name="Spencer D.F."/>
            <person name="Suzuki S."/>
            <person name="Worden A.Z."/>
            <person name="Zauner S."/>
            <person name="Barry K."/>
            <person name="Bell C."/>
            <person name="Bharti A.K."/>
            <person name="Crow J.A."/>
            <person name="Grimwood J."/>
            <person name="Kramer R."/>
            <person name="Lindquist E."/>
            <person name="Lucas S."/>
            <person name="Salamov A."/>
            <person name="McFadden G.I."/>
            <person name="Lane C.E."/>
            <person name="Keeling P.J."/>
            <person name="Gray M.W."/>
            <person name="Grigoriev I.V."/>
            <person name="Archibald J.M."/>
        </authorList>
    </citation>
    <scope>NUCLEOTIDE SEQUENCE</scope>
    <source>
        <strain evidence="3">CCMP2712</strain>
    </source>
</reference>
<name>L1IXL8_GUITC</name>
<dbReference type="RefSeq" id="XP_005827956.1">
    <property type="nucleotide sequence ID" value="XM_005827899.1"/>
</dbReference>
<evidence type="ECO:0000313" key="3">
    <source>
        <dbReference type="Proteomes" id="UP000011087"/>
    </source>
</evidence>
<evidence type="ECO:0008006" key="4">
    <source>
        <dbReference type="Google" id="ProtNLM"/>
    </source>
</evidence>
<dbReference type="InterPro" id="IPR011992">
    <property type="entry name" value="EF-hand-dom_pair"/>
</dbReference>
<dbReference type="SUPFAM" id="SSF47473">
    <property type="entry name" value="EF-hand"/>
    <property type="match status" value="1"/>
</dbReference>
<dbReference type="PaxDb" id="55529-EKX40976"/>
<reference evidence="1 3" key="1">
    <citation type="journal article" date="2012" name="Nature">
        <title>Algal genomes reveal evolutionary mosaicism and the fate of nucleomorphs.</title>
        <authorList>
            <consortium name="DOE Joint Genome Institute"/>
            <person name="Curtis B.A."/>
            <person name="Tanifuji G."/>
            <person name="Burki F."/>
            <person name="Gruber A."/>
            <person name="Irimia M."/>
            <person name="Maruyama S."/>
            <person name="Arias M.C."/>
            <person name="Ball S.G."/>
            <person name="Gile G.H."/>
            <person name="Hirakawa Y."/>
            <person name="Hopkins J.F."/>
            <person name="Kuo A."/>
            <person name="Rensing S.A."/>
            <person name="Schmutz J."/>
            <person name="Symeonidi A."/>
            <person name="Elias M."/>
            <person name="Eveleigh R.J."/>
            <person name="Herman E.K."/>
            <person name="Klute M.J."/>
            <person name="Nakayama T."/>
            <person name="Obornik M."/>
            <person name="Reyes-Prieto A."/>
            <person name="Armbrust E.V."/>
            <person name="Aves S.J."/>
            <person name="Beiko R.G."/>
            <person name="Coutinho P."/>
            <person name="Dacks J.B."/>
            <person name="Durnford D.G."/>
            <person name="Fast N.M."/>
            <person name="Green B.R."/>
            <person name="Grisdale C.J."/>
            <person name="Hempel F."/>
            <person name="Henrissat B."/>
            <person name="Hoppner M.P."/>
            <person name="Ishida K."/>
            <person name="Kim E."/>
            <person name="Koreny L."/>
            <person name="Kroth P.G."/>
            <person name="Liu Y."/>
            <person name="Malik S.B."/>
            <person name="Maier U.G."/>
            <person name="McRose D."/>
            <person name="Mock T."/>
            <person name="Neilson J.A."/>
            <person name="Onodera N.T."/>
            <person name="Poole A.M."/>
            <person name="Pritham E.J."/>
            <person name="Richards T.A."/>
            <person name="Rocap G."/>
            <person name="Roy S.W."/>
            <person name="Sarai C."/>
            <person name="Schaack S."/>
            <person name="Shirato S."/>
            <person name="Slamovits C.H."/>
            <person name="Spencer D.F."/>
            <person name="Suzuki S."/>
            <person name="Worden A.Z."/>
            <person name="Zauner S."/>
            <person name="Barry K."/>
            <person name="Bell C."/>
            <person name="Bharti A.K."/>
            <person name="Crow J.A."/>
            <person name="Grimwood J."/>
            <person name="Kramer R."/>
            <person name="Lindquist E."/>
            <person name="Lucas S."/>
            <person name="Salamov A."/>
            <person name="McFadden G.I."/>
            <person name="Lane C.E."/>
            <person name="Keeling P.J."/>
            <person name="Gray M.W."/>
            <person name="Grigoriev I.V."/>
            <person name="Archibald J.M."/>
        </authorList>
    </citation>
    <scope>NUCLEOTIDE SEQUENCE</scope>
    <source>
        <strain evidence="1 3">CCMP2712</strain>
    </source>
</reference>
<dbReference type="KEGG" id="gtt:GUITHDRAFT_153967"/>
<gene>
    <name evidence="1" type="ORF">GUITHDRAFT_153967</name>
</gene>
<dbReference type="Proteomes" id="UP000011087">
    <property type="component" value="Unassembled WGS sequence"/>
</dbReference>
<proteinExistence type="predicted"/>
<dbReference type="EMBL" id="JH993027">
    <property type="protein sequence ID" value="EKX40976.1"/>
    <property type="molecule type" value="Genomic_DNA"/>
</dbReference>
<accession>L1IXL8</accession>
<protein>
    <recommendedName>
        <fullName evidence="4">EF-hand domain-containing protein</fullName>
    </recommendedName>
</protein>
<evidence type="ECO:0000313" key="1">
    <source>
        <dbReference type="EMBL" id="EKX40976.1"/>
    </source>
</evidence>
<dbReference type="GeneID" id="17297614"/>